<evidence type="ECO:0000313" key="8">
    <source>
        <dbReference type="EMBL" id="SAK50779.1"/>
    </source>
</evidence>
<gene>
    <name evidence="8" type="ORF">AWB75_01449</name>
</gene>
<evidence type="ECO:0000313" key="9">
    <source>
        <dbReference type="Proteomes" id="UP000054870"/>
    </source>
</evidence>
<dbReference type="RefSeq" id="WP_061123579.1">
    <property type="nucleotide sequence ID" value="NZ_FCOF02000005.1"/>
</dbReference>
<comment type="caution">
    <text evidence="8">The sequence shown here is derived from an EMBL/GenBank/DDBJ whole genome shotgun (WGS) entry which is preliminary data.</text>
</comment>
<dbReference type="OrthoDB" id="528553at2"/>
<keyword evidence="3 6" id="KW-0479">Metal-binding</keyword>
<evidence type="ECO:0000256" key="6">
    <source>
        <dbReference type="PIRSR" id="PIRSR001426-1"/>
    </source>
</evidence>
<reference evidence="8" key="1">
    <citation type="submission" date="2016-01" db="EMBL/GenBank/DDBJ databases">
        <authorList>
            <person name="Peeters C."/>
        </authorList>
    </citation>
    <scope>NUCLEOTIDE SEQUENCE [LARGE SCALE GENOMIC DNA]</scope>
    <source>
        <strain evidence="8">LMG 29318</strain>
    </source>
</reference>
<dbReference type="SUPFAM" id="SSF56209">
    <property type="entry name" value="Nitrile hydratase alpha chain"/>
    <property type="match status" value="1"/>
</dbReference>
<evidence type="ECO:0000256" key="5">
    <source>
        <dbReference type="ARBA" id="ARBA00044877"/>
    </source>
</evidence>
<feature type="domain" description="Nitrile hydratase alpha/Thiocyanate hydrolase gamma" evidence="7">
    <location>
        <begin position="20"/>
        <end position="201"/>
    </location>
</feature>
<dbReference type="AlphaFoldDB" id="A0A157ZZ75"/>
<dbReference type="InterPro" id="IPR036648">
    <property type="entry name" value="CN_Hdrase_a/SCN_Hdrase_g_sf"/>
</dbReference>
<dbReference type="PIRSF" id="PIRSF001426">
    <property type="entry name" value="NHase_alpha"/>
    <property type="match status" value="1"/>
</dbReference>
<proteinExistence type="inferred from homology"/>
<feature type="binding site" evidence="6">
    <location>
        <position position="117"/>
    </location>
    <ligand>
        <name>Fe(3+)</name>
        <dbReference type="ChEBI" id="CHEBI:29034"/>
    </ligand>
</feature>
<keyword evidence="6" id="KW-0408">Iron</keyword>
<organism evidence="8 9">
    <name type="scientific">Caballeronia catudaia</name>
    <dbReference type="NCBI Taxonomy" id="1777136"/>
    <lineage>
        <taxon>Bacteria</taxon>
        <taxon>Pseudomonadati</taxon>
        <taxon>Pseudomonadota</taxon>
        <taxon>Betaproteobacteria</taxon>
        <taxon>Burkholderiales</taxon>
        <taxon>Burkholderiaceae</taxon>
        <taxon>Caballeronia</taxon>
    </lineage>
</organism>
<name>A0A157ZZ75_9BURK</name>
<dbReference type="InterPro" id="IPR023900">
    <property type="entry name" value="CN_Hdrtase_asu/SCN_Hdrlase_gsu"/>
</dbReference>
<dbReference type="Gene3D" id="3.90.330.10">
    <property type="entry name" value="Nitrile hydratase alpha /Thiocyanate hydrolase gamma"/>
    <property type="match status" value="1"/>
</dbReference>
<dbReference type="Pfam" id="PF02979">
    <property type="entry name" value="NHase_alpha"/>
    <property type="match status" value="1"/>
</dbReference>
<feature type="binding site" evidence="6">
    <location>
        <position position="115"/>
    </location>
    <ligand>
        <name>Fe(3+)</name>
        <dbReference type="ChEBI" id="CHEBI:29034"/>
    </ligand>
</feature>
<dbReference type="GO" id="GO:0046914">
    <property type="term" value="F:transition metal ion binding"/>
    <property type="evidence" value="ECO:0007669"/>
    <property type="project" value="InterPro"/>
</dbReference>
<dbReference type="Proteomes" id="UP000054870">
    <property type="component" value="Unassembled WGS sequence"/>
</dbReference>
<dbReference type="NCBIfam" id="TIGR01323">
    <property type="entry name" value="nitrile_alph"/>
    <property type="match status" value="1"/>
</dbReference>
<dbReference type="EC" id="4.2.1.84" evidence="2"/>
<protein>
    <recommendedName>
        <fullName evidence="2">nitrile hydratase</fullName>
        <ecNumber evidence="2">4.2.1.84</ecNumber>
    </recommendedName>
</protein>
<dbReference type="EMBL" id="FCOF02000005">
    <property type="protein sequence ID" value="SAK50779.1"/>
    <property type="molecule type" value="Genomic_DNA"/>
</dbReference>
<sequence>MSHEHPHHHEHDHTGSALPEMDLRVRALESLLVEKGYIDPQALDVFIETYEHKVGPRNGARVVAKAWRDPAYRAWLFDDATAAIASLGFTGRQGEHMVALENTEDVHNMVVCTLCSCYPWSVLGLPPVWYKSAPYRSRAVIDPRGVLKDFGVELPERVELRVWDSTAEVRYLVIPMRPAGTDHLDEDALANLVTRDSMIGTGLALAPSQTAGASA</sequence>
<comment type="catalytic activity">
    <reaction evidence="5">
        <text>an aliphatic primary amide = an aliphatic nitrile + H2O</text>
        <dbReference type="Rhea" id="RHEA:12673"/>
        <dbReference type="ChEBI" id="CHEBI:15377"/>
        <dbReference type="ChEBI" id="CHEBI:65285"/>
        <dbReference type="ChEBI" id="CHEBI:80291"/>
        <dbReference type="EC" id="4.2.1.84"/>
    </reaction>
</comment>
<evidence type="ECO:0000256" key="3">
    <source>
        <dbReference type="ARBA" id="ARBA00022723"/>
    </source>
</evidence>
<comment type="similarity">
    <text evidence="1">Belongs to the nitrile hydratase subunit alpha family.</text>
</comment>
<evidence type="ECO:0000259" key="7">
    <source>
        <dbReference type="Pfam" id="PF02979"/>
    </source>
</evidence>
<dbReference type="InterPro" id="IPR018141">
    <property type="entry name" value="Nitrile_hydratase_asu"/>
</dbReference>
<feature type="binding site" evidence="6">
    <location>
        <position position="116"/>
    </location>
    <ligand>
        <name>Fe(3+)</name>
        <dbReference type="ChEBI" id="CHEBI:29034"/>
    </ligand>
</feature>
<dbReference type="InterPro" id="IPR004232">
    <property type="entry name" value="CN_Hdrtase_a/SCN_Hdrlase_g"/>
</dbReference>
<keyword evidence="4" id="KW-0456">Lyase</keyword>
<evidence type="ECO:0000256" key="1">
    <source>
        <dbReference type="ARBA" id="ARBA00009363"/>
    </source>
</evidence>
<dbReference type="GO" id="GO:0018822">
    <property type="term" value="F:nitrile hydratase activity"/>
    <property type="evidence" value="ECO:0007669"/>
    <property type="project" value="UniProtKB-EC"/>
</dbReference>
<evidence type="ECO:0000256" key="4">
    <source>
        <dbReference type="ARBA" id="ARBA00023239"/>
    </source>
</evidence>
<accession>A0A157ZZ75</accession>
<keyword evidence="9" id="KW-1185">Reference proteome</keyword>
<evidence type="ECO:0000256" key="2">
    <source>
        <dbReference type="ARBA" id="ARBA00013079"/>
    </source>
</evidence>
<feature type="binding site" evidence="6">
    <location>
        <position position="112"/>
    </location>
    <ligand>
        <name>Fe(3+)</name>
        <dbReference type="ChEBI" id="CHEBI:29034"/>
    </ligand>
</feature>